<accession>A0A7C0X918</accession>
<dbReference type="EMBL" id="DRBW01000083">
    <property type="protein sequence ID" value="HDM90016.1"/>
    <property type="molecule type" value="Genomic_DNA"/>
</dbReference>
<name>A0A7C0X918_UNCW3</name>
<dbReference type="Gene3D" id="2.60.120.260">
    <property type="entry name" value="Galactose-binding domain-like"/>
    <property type="match status" value="1"/>
</dbReference>
<feature type="chain" id="PRO_5028218700" description="T9SS type A sorting domain-containing protein" evidence="1">
    <location>
        <begin position="18"/>
        <end position="272"/>
    </location>
</feature>
<reference evidence="2" key="1">
    <citation type="journal article" date="2020" name="mSystems">
        <title>Genome- and Community-Level Interaction Insights into Carbon Utilization and Element Cycling Functions of Hydrothermarchaeota in Hydrothermal Sediment.</title>
        <authorList>
            <person name="Zhou Z."/>
            <person name="Liu Y."/>
            <person name="Xu W."/>
            <person name="Pan J."/>
            <person name="Luo Z.H."/>
            <person name="Li M."/>
        </authorList>
    </citation>
    <scope>NUCLEOTIDE SEQUENCE [LARGE SCALE GENOMIC DNA]</scope>
    <source>
        <strain evidence="2">HyVt-237</strain>
    </source>
</reference>
<organism evidence="2">
    <name type="scientific">candidate division WOR-3 bacterium</name>
    <dbReference type="NCBI Taxonomy" id="2052148"/>
    <lineage>
        <taxon>Bacteria</taxon>
        <taxon>Bacteria division WOR-3</taxon>
    </lineage>
</organism>
<keyword evidence="1" id="KW-0732">Signal</keyword>
<sequence length="272" mass="30704">MLRYLIPVLLAGSLSFAENLITNPGFDEYPWNYGWHIYLEGDATYRPDSIRFLSPPRSCWLSVWDCGGMGSTIELRQEFSQAVNCTVSAYFFLDIIGGLTSLTKILLKINGDWRVVWLSKDFGNPTWIRFHMTFDSTQVISGIRFFVDSYGCDVDLWVDDVYVSGNVLEVKEAGKYGGGKIKISPNPFRKNLLLLVEYPDAVREKLPVTAKLYDVTGRLVKSLQIDPLSGCAVWDGTDMKGKETGRGCFIIKLEDSHGKELRGFPLQKAIKF</sequence>
<protein>
    <recommendedName>
        <fullName evidence="3">T9SS type A sorting domain-containing protein</fullName>
    </recommendedName>
</protein>
<gene>
    <name evidence="2" type="ORF">ENG67_02275</name>
</gene>
<evidence type="ECO:0000313" key="2">
    <source>
        <dbReference type="EMBL" id="HDM90016.1"/>
    </source>
</evidence>
<dbReference type="AlphaFoldDB" id="A0A7C0X918"/>
<dbReference type="Proteomes" id="UP000885931">
    <property type="component" value="Unassembled WGS sequence"/>
</dbReference>
<evidence type="ECO:0000256" key="1">
    <source>
        <dbReference type="SAM" id="SignalP"/>
    </source>
</evidence>
<comment type="caution">
    <text evidence="2">The sequence shown here is derived from an EMBL/GenBank/DDBJ whole genome shotgun (WGS) entry which is preliminary data.</text>
</comment>
<evidence type="ECO:0008006" key="3">
    <source>
        <dbReference type="Google" id="ProtNLM"/>
    </source>
</evidence>
<feature type="signal peptide" evidence="1">
    <location>
        <begin position="1"/>
        <end position="17"/>
    </location>
</feature>
<proteinExistence type="predicted"/>